<evidence type="ECO:0000256" key="2">
    <source>
        <dbReference type="ARBA" id="ARBA00022741"/>
    </source>
</evidence>
<gene>
    <name evidence="5" type="ORF">PG2T_15090</name>
</gene>
<dbReference type="PANTHER" id="PTHR43023">
    <property type="entry name" value="PROTEIN TRIGALACTOSYLDIACYLGLYCEROL 3, CHLOROPLASTIC"/>
    <property type="match status" value="1"/>
</dbReference>
<evidence type="ECO:0000313" key="6">
    <source>
        <dbReference type="Proteomes" id="UP000092952"/>
    </source>
</evidence>
<dbReference type="Gene3D" id="3.40.50.300">
    <property type="entry name" value="P-loop containing nucleotide triphosphate hydrolases"/>
    <property type="match status" value="1"/>
</dbReference>
<dbReference type="Proteomes" id="UP000092952">
    <property type="component" value="Chromosome"/>
</dbReference>
<dbReference type="SUPFAM" id="SSF52540">
    <property type="entry name" value="P-loop containing nucleoside triphosphate hydrolases"/>
    <property type="match status" value="1"/>
</dbReference>
<dbReference type="GO" id="GO:0016887">
    <property type="term" value="F:ATP hydrolysis activity"/>
    <property type="evidence" value="ECO:0007669"/>
    <property type="project" value="InterPro"/>
</dbReference>
<dbReference type="InterPro" id="IPR027417">
    <property type="entry name" value="P-loop_NTPase"/>
</dbReference>
<dbReference type="AlphaFoldDB" id="A0A1B1YXA8"/>
<evidence type="ECO:0000259" key="4">
    <source>
        <dbReference type="PROSITE" id="PS50893"/>
    </source>
</evidence>
<dbReference type="InterPro" id="IPR003439">
    <property type="entry name" value="ABC_transporter-like_ATP-bd"/>
</dbReference>
<keyword evidence="3 5" id="KW-0067">ATP-binding</keyword>
<reference evidence="6" key="1">
    <citation type="submission" date="2016-03" db="EMBL/GenBank/DDBJ databases">
        <title>Complete genome sequence of Solimmundus cernigliae, representing a novel lineage of polycyclic aromatic hydrocarbon degraders within the Gammaproteobacteria.</title>
        <authorList>
            <person name="Singleton D.R."/>
            <person name="Dickey A.N."/>
            <person name="Scholl E.H."/>
            <person name="Wright F.A."/>
            <person name="Aitken M.D."/>
        </authorList>
    </citation>
    <scope>NUCLEOTIDE SEQUENCE [LARGE SCALE GENOMIC DNA]</scope>
    <source>
        <strain evidence="6">TR3.2</strain>
    </source>
</reference>
<evidence type="ECO:0000256" key="1">
    <source>
        <dbReference type="ARBA" id="ARBA00022448"/>
    </source>
</evidence>
<dbReference type="PROSITE" id="PS00211">
    <property type="entry name" value="ABC_TRANSPORTER_1"/>
    <property type="match status" value="1"/>
</dbReference>
<accession>A0A1B1YXA8</accession>
<dbReference type="Pfam" id="PF00005">
    <property type="entry name" value="ABC_tran"/>
    <property type="match status" value="1"/>
</dbReference>
<keyword evidence="2" id="KW-0547">Nucleotide-binding</keyword>
<dbReference type="EMBL" id="CP014671">
    <property type="protein sequence ID" value="ANX05378.1"/>
    <property type="molecule type" value="Genomic_DNA"/>
</dbReference>
<keyword evidence="1" id="KW-0813">Transport</keyword>
<protein>
    <submittedName>
        <fullName evidence="5">ABC transporter ATP-binding protein</fullName>
    </submittedName>
</protein>
<sequence length="258" mass="26715">MSDAPAIEAVSLATLAGGRVLHRDLSLTVHRGEVLAVVGGSGSGKTVLLRTLSLLQPPAGGQLTVLGQDAARLDAGGLRALRRCIGILFQQGALFTGLSVLDNVCLPLAEYTGLSLADRRELGMLRLGQAGLPADAAGKFPDELSGGMIKRAALARALALDPELLFLDEPSAGLDPVTAAGLDELLGDLRDLLGLTVLMVTHDLDSIARVSDRVAFLGRGALLAVAPVAELAASQEPEIRAYFAASPRDFGKPTCRPA</sequence>
<dbReference type="SMART" id="SM00382">
    <property type="entry name" value="AAA"/>
    <property type="match status" value="1"/>
</dbReference>
<dbReference type="InterPro" id="IPR017871">
    <property type="entry name" value="ABC_transporter-like_CS"/>
</dbReference>
<proteinExistence type="predicted"/>
<dbReference type="InParanoid" id="A0A1B1YXA8"/>
<dbReference type="GO" id="GO:0005524">
    <property type="term" value="F:ATP binding"/>
    <property type="evidence" value="ECO:0007669"/>
    <property type="project" value="UniProtKB-KW"/>
</dbReference>
<dbReference type="STRING" id="1810504.PG2T_15090"/>
<keyword evidence="6" id="KW-1185">Reference proteome</keyword>
<dbReference type="PROSITE" id="PS50893">
    <property type="entry name" value="ABC_TRANSPORTER_2"/>
    <property type="match status" value="1"/>
</dbReference>
<feature type="domain" description="ABC transporter" evidence="4">
    <location>
        <begin position="7"/>
        <end position="244"/>
    </location>
</feature>
<evidence type="ECO:0000313" key="5">
    <source>
        <dbReference type="EMBL" id="ANX05378.1"/>
    </source>
</evidence>
<dbReference type="PANTHER" id="PTHR43023:SF3">
    <property type="entry name" value="PROTEIN TRIGALACTOSYLDIACYLGLYCEROL 3, CHLOROPLASTIC"/>
    <property type="match status" value="1"/>
</dbReference>
<dbReference type="KEGG" id="gbi:PG2T_15090"/>
<dbReference type="InterPro" id="IPR003593">
    <property type="entry name" value="AAA+_ATPase"/>
</dbReference>
<name>A0A1B1YXA8_9GAMM</name>
<organism evidence="5 6">
    <name type="scientific">Immundisolibacter cernigliae</name>
    <dbReference type="NCBI Taxonomy" id="1810504"/>
    <lineage>
        <taxon>Bacteria</taxon>
        <taxon>Pseudomonadati</taxon>
        <taxon>Pseudomonadota</taxon>
        <taxon>Gammaproteobacteria</taxon>
        <taxon>Immundisolibacterales</taxon>
        <taxon>Immundisolibacteraceae</taxon>
        <taxon>Immundisolibacter</taxon>
    </lineage>
</organism>
<evidence type="ECO:0000256" key="3">
    <source>
        <dbReference type="ARBA" id="ARBA00022840"/>
    </source>
</evidence>
<dbReference type="RefSeq" id="WP_068807358.1">
    <property type="nucleotide sequence ID" value="NZ_CP014671.1"/>
</dbReference>
<dbReference type="OrthoDB" id="9802264at2"/>